<gene>
    <name evidence="1" type="ORF">CDQ91_10290</name>
</gene>
<evidence type="ECO:0000313" key="1">
    <source>
        <dbReference type="EMBL" id="OWQ98000.1"/>
    </source>
</evidence>
<evidence type="ECO:0000313" key="2">
    <source>
        <dbReference type="Proteomes" id="UP000197097"/>
    </source>
</evidence>
<organism evidence="1 2">
    <name type="scientific">Sphingopyxis witflariensis</name>
    <dbReference type="NCBI Taxonomy" id="173675"/>
    <lineage>
        <taxon>Bacteria</taxon>
        <taxon>Pseudomonadati</taxon>
        <taxon>Pseudomonadota</taxon>
        <taxon>Alphaproteobacteria</taxon>
        <taxon>Sphingomonadales</taxon>
        <taxon>Sphingomonadaceae</taxon>
        <taxon>Sphingopyxis</taxon>
    </lineage>
</organism>
<dbReference type="EMBL" id="NISJ01000004">
    <property type="protein sequence ID" value="OWQ98000.1"/>
    <property type="molecule type" value="Genomic_DNA"/>
</dbReference>
<protein>
    <submittedName>
        <fullName evidence="1">Uncharacterized protein</fullName>
    </submittedName>
</protein>
<accession>A0A246JYK4</accession>
<proteinExistence type="predicted"/>
<name>A0A246JYK4_9SPHN</name>
<keyword evidence="2" id="KW-1185">Reference proteome</keyword>
<sequence length="156" mass="16742">MPTLIAKERDMILRDRDGTKQDVLSNQERMLRLAERDHGLTAKVIAAETGIPVPTIQSWRRSPPVAMALADFVLVCRVIPDSLTSLCTEPSGKHVGTNGPEEGDLDAVASHAGDFAHEYQKARHPASPGGVAIVPQEAAKLHEIRGGLVAVARRAA</sequence>
<reference evidence="1 2" key="1">
    <citation type="journal article" date="2002" name="Int. J. Syst. Evol. Microbiol.">
        <title>Sphingopyxis witflariensis sp. nov., isolated from activated sludge.</title>
        <authorList>
            <person name="Kampfer P."/>
            <person name="Witzenberger R."/>
            <person name="Denner E.B."/>
            <person name="Busse H.J."/>
            <person name="Neef A."/>
        </authorList>
    </citation>
    <scope>NUCLEOTIDE SEQUENCE [LARGE SCALE GENOMIC DNA]</scope>
    <source>
        <strain evidence="1 2">DSM 14551</strain>
    </source>
</reference>
<dbReference type="AlphaFoldDB" id="A0A246JYK4"/>
<comment type="caution">
    <text evidence="1">The sequence shown here is derived from an EMBL/GenBank/DDBJ whole genome shotgun (WGS) entry which is preliminary data.</text>
</comment>
<dbReference type="Proteomes" id="UP000197097">
    <property type="component" value="Unassembled WGS sequence"/>
</dbReference>